<keyword evidence="1" id="KW-1133">Transmembrane helix</keyword>
<evidence type="ECO:0000313" key="3">
    <source>
        <dbReference type="Proteomes" id="UP000349468"/>
    </source>
</evidence>
<evidence type="ECO:0000313" key="2">
    <source>
        <dbReference type="EMBL" id="VVP47683.1"/>
    </source>
</evidence>
<name>A0A5E7PK61_PSEFL</name>
<accession>A0A5E7PK61</accession>
<protein>
    <submittedName>
        <fullName evidence="2">Uncharacterized protein</fullName>
    </submittedName>
</protein>
<evidence type="ECO:0000256" key="1">
    <source>
        <dbReference type="SAM" id="Phobius"/>
    </source>
</evidence>
<reference evidence="2 3" key="1">
    <citation type="submission" date="2019-09" db="EMBL/GenBank/DDBJ databases">
        <authorList>
            <person name="Chandra G."/>
            <person name="Truman W A."/>
        </authorList>
    </citation>
    <scope>NUCLEOTIDE SEQUENCE [LARGE SCALE GENOMIC DNA]</scope>
    <source>
        <strain evidence="2">PS870</strain>
    </source>
</reference>
<keyword evidence="1" id="KW-0812">Transmembrane</keyword>
<feature type="transmembrane region" description="Helical" evidence="1">
    <location>
        <begin position="54"/>
        <end position="73"/>
    </location>
</feature>
<dbReference type="AlphaFoldDB" id="A0A5E7PK61"/>
<gene>
    <name evidence="2" type="ORF">PS870_05148</name>
</gene>
<dbReference type="EMBL" id="CABVIK010000019">
    <property type="protein sequence ID" value="VVP47683.1"/>
    <property type="molecule type" value="Genomic_DNA"/>
</dbReference>
<keyword evidence="1" id="KW-0472">Membrane</keyword>
<dbReference type="Proteomes" id="UP000349468">
    <property type="component" value="Unassembled WGS sequence"/>
</dbReference>
<organism evidence="2 3">
    <name type="scientific">Pseudomonas fluorescens</name>
    <dbReference type="NCBI Taxonomy" id="294"/>
    <lineage>
        <taxon>Bacteria</taxon>
        <taxon>Pseudomonadati</taxon>
        <taxon>Pseudomonadota</taxon>
        <taxon>Gammaproteobacteria</taxon>
        <taxon>Pseudomonadales</taxon>
        <taxon>Pseudomonadaceae</taxon>
        <taxon>Pseudomonas</taxon>
    </lineage>
</organism>
<sequence length="77" mass="8267">MFAAGRPAIVDDGSLSEICSDSSLAVQSRAGADSTFKFGLHSSGVTLTLEWRQLMVGIIPFKLPLVAFGIYVYSVRN</sequence>
<proteinExistence type="predicted"/>